<gene>
    <name evidence="10" type="ORF">M422DRAFT_46712</name>
</gene>
<proteinExistence type="inferred from homology"/>
<dbReference type="GO" id="GO:0031122">
    <property type="term" value="P:cytoplasmic microtubule organization"/>
    <property type="evidence" value="ECO:0007669"/>
    <property type="project" value="TreeGrafter"/>
</dbReference>
<dbReference type="Pfam" id="PF17681">
    <property type="entry name" value="GCP_N_terminal"/>
    <property type="match status" value="1"/>
</dbReference>
<dbReference type="GO" id="GO:0051011">
    <property type="term" value="F:microtubule minus-end binding"/>
    <property type="evidence" value="ECO:0007669"/>
    <property type="project" value="TreeGrafter"/>
</dbReference>
<evidence type="ECO:0000259" key="8">
    <source>
        <dbReference type="Pfam" id="PF04130"/>
    </source>
</evidence>
<feature type="domain" description="Gamma tubulin complex component protein N-terminal" evidence="9">
    <location>
        <begin position="2"/>
        <end position="290"/>
    </location>
</feature>
<keyword evidence="4 6" id="KW-0493">Microtubule</keyword>
<dbReference type="InterPro" id="IPR040457">
    <property type="entry name" value="GCP_C"/>
</dbReference>
<dbReference type="GO" id="GO:0051321">
    <property type="term" value="P:meiotic cell cycle"/>
    <property type="evidence" value="ECO:0007669"/>
    <property type="project" value="TreeGrafter"/>
</dbReference>
<keyword evidence="5 6" id="KW-0206">Cytoskeleton</keyword>
<dbReference type="Proteomes" id="UP000054279">
    <property type="component" value="Unassembled WGS sequence"/>
</dbReference>
<evidence type="ECO:0000256" key="2">
    <source>
        <dbReference type="ARBA" id="ARBA00010337"/>
    </source>
</evidence>
<evidence type="ECO:0000256" key="3">
    <source>
        <dbReference type="ARBA" id="ARBA00022490"/>
    </source>
</evidence>
<evidence type="ECO:0000313" key="10">
    <source>
        <dbReference type="EMBL" id="KIJ45673.1"/>
    </source>
</evidence>
<dbReference type="InterPro" id="IPR007259">
    <property type="entry name" value="GCP"/>
</dbReference>
<name>A0A0C9US37_SPHS4</name>
<evidence type="ECO:0000256" key="7">
    <source>
        <dbReference type="SAM" id="MobiDB-lite"/>
    </source>
</evidence>
<keyword evidence="3 6" id="KW-0963">Cytoplasm</keyword>
<dbReference type="InterPro" id="IPR041470">
    <property type="entry name" value="GCP_N"/>
</dbReference>
<dbReference type="GO" id="GO:0000922">
    <property type="term" value="C:spindle pole"/>
    <property type="evidence" value="ECO:0007669"/>
    <property type="project" value="InterPro"/>
</dbReference>
<evidence type="ECO:0000313" key="11">
    <source>
        <dbReference type="Proteomes" id="UP000054279"/>
    </source>
</evidence>
<dbReference type="Gene3D" id="1.20.120.1900">
    <property type="entry name" value="Gamma-tubulin complex, C-terminal domain"/>
    <property type="match status" value="1"/>
</dbReference>
<keyword evidence="11" id="KW-1185">Reference proteome</keyword>
<protein>
    <recommendedName>
        <fullName evidence="6">Spindle pole body component</fullName>
    </recommendedName>
</protein>
<dbReference type="GO" id="GO:0007020">
    <property type="term" value="P:microtubule nucleation"/>
    <property type="evidence" value="ECO:0007669"/>
    <property type="project" value="InterPro"/>
</dbReference>
<reference evidence="10 11" key="1">
    <citation type="submission" date="2014-06" db="EMBL/GenBank/DDBJ databases">
        <title>Evolutionary Origins and Diversification of the Mycorrhizal Mutualists.</title>
        <authorList>
            <consortium name="DOE Joint Genome Institute"/>
            <consortium name="Mycorrhizal Genomics Consortium"/>
            <person name="Kohler A."/>
            <person name="Kuo A."/>
            <person name="Nagy L.G."/>
            <person name="Floudas D."/>
            <person name="Copeland A."/>
            <person name="Barry K.W."/>
            <person name="Cichocki N."/>
            <person name="Veneault-Fourrey C."/>
            <person name="LaButti K."/>
            <person name="Lindquist E.A."/>
            <person name="Lipzen A."/>
            <person name="Lundell T."/>
            <person name="Morin E."/>
            <person name="Murat C."/>
            <person name="Riley R."/>
            <person name="Ohm R."/>
            <person name="Sun H."/>
            <person name="Tunlid A."/>
            <person name="Henrissat B."/>
            <person name="Grigoriev I.V."/>
            <person name="Hibbett D.S."/>
            <person name="Martin F."/>
        </authorList>
    </citation>
    <scope>NUCLEOTIDE SEQUENCE [LARGE SCALE GENOMIC DNA]</scope>
    <source>
        <strain evidence="10 11">SS14</strain>
    </source>
</reference>
<dbReference type="InterPro" id="IPR042241">
    <property type="entry name" value="GCP_C_sf"/>
</dbReference>
<dbReference type="Pfam" id="PF04130">
    <property type="entry name" value="GCP_C_terminal"/>
    <property type="match status" value="1"/>
</dbReference>
<accession>A0A0C9US37</accession>
<dbReference type="GO" id="GO:0005874">
    <property type="term" value="C:microtubule"/>
    <property type="evidence" value="ECO:0007669"/>
    <property type="project" value="UniProtKB-KW"/>
</dbReference>
<evidence type="ECO:0000256" key="1">
    <source>
        <dbReference type="ARBA" id="ARBA00004267"/>
    </source>
</evidence>
<dbReference type="AlphaFoldDB" id="A0A0C9US37"/>
<comment type="similarity">
    <text evidence="2 6">Belongs to the TUBGCP family.</text>
</comment>
<evidence type="ECO:0000259" key="9">
    <source>
        <dbReference type="Pfam" id="PF17681"/>
    </source>
</evidence>
<feature type="domain" description="Gamma tubulin complex component C-terminal" evidence="8">
    <location>
        <begin position="298"/>
        <end position="697"/>
    </location>
</feature>
<dbReference type="PANTHER" id="PTHR19302">
    <property type="entry name" value="GAMMA TUBULIN COMPLEX PROTEIN"/>
    <property type="match status" value="1"/>
</dbReference>
<evidence type="ECO:0000256" key="4">
    <source>
        <dbReference type="ARBA" id="ARBA00022701"/>
    </source>
</evidence>
<comment type="subcellular location">
    <subcellularLocation>
        <location evidence="1 6">Cytoplasm</location>
        <location evidence="1 6">Cytoskeleton</location>
        <location evidence="1 6">Microtubule organizing center</location>
    </subcellularLocation>
</comment>
<dbReference type="GO" id="GO:0051225">
    <property type="term" value="P:spindle assembly"/>
    <property type="evidence" value="ECO:0007669"/>
    <property type="project" value="TreeGrafter"/>
</dbReference>
<feature type="region of interest" description="Disordered" evidence="7">
    <location>
        <begin position="701"/>
        <end position="723"/>
    </location>
</feature>
<sequence>MIAEVLLLLAGHESSLFQDVTVNPSFSPLLHPGEQQTLESIAQIAVRYRRVRSFCISALQFPNRYICALCSTILSILRAEYESLIVETEAKILRRDDTFVGQSSFVPISAVRATFAEWDAPLKALDSFITQIEDKHEWLPGPLIDILLERANSGVHTVASVFSRISIAVQRTWLGDLSALLIHGNVSDYLPLAAEKVSSSKTASSTYELLDGSTPSCVSPSTRESITYIGRAVATVANTRNSKQFPRSMAIEHSHLLDEAFPQDTHHFDHVIDTIRRNVSEWLWLNVLTKEDVQDAVHSLANYFLLRNGEFSLALIREFERLKISRLTLNLASRQSPMIREQDLHLAMLRASLGTSAQTDPTLARLRFVLPGGPLRPLLPSLQPLETAPNSRPSTFSDMLLGTELKLTYNLPWPLDLFLTQGALSSYNLLFAFLSSVRKTHVRVLDTWVSLSNSQRVRRRWTGTGEGGTEDRAARERLLRCGWGCARTMNWFLEILMEYVWNDVVDEEFSKLQKQLGIDYAKASGTEGSQNTEQPRPLDFSTLRLLHNIYLNNLYNNTLLAHSVIASTIRSILETCEQFVAQIERWGGDVLPPLLFEGSLSGTGSRVGDMVRERSKIIRNINEKLSELLETFYEQLSAMISQPFAYAGDNSARSFIMNTSITFQSFTQPKAAKTEISDRAGDTRRHIERLLLRLDFSSNFSKPSIKSDEDEGKGDILRQGGLA</sequence>
<dbReference type="HOGENOM" id="CLU_009597_0_0_1"/>
<dbReference type="GO" id="GO:0000278">
    <property type="term" value="P:mitotic cell cycle"/>
    <property type="evidence" value="ECO:0007669"/>
    <property type="project" value="TreeGrafter"/>
</dbReference>
<evidence type="ECO:0000256" key="6">
    <source>
        <dbReference type="RuleBase" id="RU363050"/>
    </source>
</evidence>
<dbReference type="EMBL" id="KN837111">
    <property type="protein sequence ID" value="KIJ45673.1"/>
    <property type="molecule type" value="Genomic_DNA"/>
</dbReference>
<dbReference type="GO" id="GO:0043015">
    <property type="term" value="F:gamma-tubulin binding"/>
    <property type="evidence" value="ECO:0007669"/>
    <property type="project" value="InterPro"/>
</dbReference>
<dbReference type="GO" id="GO:0000930">
    <property type="term" value="C:gamma-tubulin complex"/>
    <property type="evidence" value="ECO:0007669"/>
    <property type="project" value="UniProtKB-ARBA"/>
</dbReference>
<dbReference type="OrthoDB" id="1608002at2759"/>
<evidence type="ECO:0000256" key="5">
    <source>
        <dbReference type="ARBA" id="ARBA00023212"/>
    </source>
</evidence>
<dbReference type="GO" id="GO:0005816">
    <property type="term" value="C:spindle pole body"/>
    <property type="evidence" value="ECO:0007669"/>
    <property type="project" value="UniProtKB-ARBA"/>
</dbReference>
<dbReference type="PANTHER" id="PTHR19302:SF27">
    <property type="entry name" value="GAMMA-TUBULIN COMPLEX COMPONENT 4"/>
    <property type="match status" value="1"/>
</dbReference>
<organism evidence="10 11">
    <name type="scientific">Sphaerobolus stellatus (strain SS14)</name>
    <dbReference type="NCBI Taxonomy" id="990650"/>
    <lineage>
        <taxon>Eukaryota</taxon>
        <taxon>Fungi</taxon>
        <taxon>Dikarya</taxon>
        <taxon>Basidiomycota</taxon>
        <taxon>Agaricomycotina</taxon>
        <taxon>Agaricomycetes</taxon>
        <taxon>Phallomycetidae</taxon>
        <taxon>Geastrales</taxon>
        <taxon>Sphaerobolaceae</taxon>
        <taxon>Sphaerobolus</taxon>
    </lineage>
</organism>